<evidence type="ECO:0000259" key="2">
    <source>
        <dbReference type="PROSITE" id="PS50828"/>
    </source>
</evidence>
<proteinExistence type="predicted"/>
<evidence type="ECO:0000313" key="5">
    <source>
        <dbReference type="Proteomes" id="UP000053342"/>
    </source>
</evidence>
<dbReference type="Proteomes" id="UP000053342">
    <property type="component" value="Unassembled WGS sequence"/>
</dbReference>
<dbReference type="HOGENOM" id="CLU_023589_0_0_1"/>
<evidence type="ECO:0008006" key="6">
    <source>
        <dbReference type="Google" id="ProtNLM"/>
    </source>
</evidence>
<dbReference type="STRING" id="215243.A0A0D2DT42"/>
<reference evidence="4 5" key="1">
    <citation type="submission" date="2015-01" db="EMBL/GenBank/DDBJ databases">
        <title>The Genome Sequence of Exophiala oligosperma CBS72588.</title>
        <authorList>
            <consortium name="The Broad Institute Genomics Platform"/>
            <person name="Cuomo C."/>
            <person name="de Hoog S."/>
            <person name="Gorbushina A."/>
            <person name="Stielow B."/>
            <person name="Teixiera M."/>
            <person name="Abouelleil A."/>
            <person name="Chapman S.B."/>
            <person name="Priest M."/>
            <person name="Young S.K."/>
            <person name="Wortman J."/>
            <person name="Nusbaum C."/>
            <person name="Birren B."/>
        </authorList>
    </citation>
    <scope>NUCLEOTIDE SEQUENCE [LARGE SCALE GENOMIC DNA]</scope>
    <source>
        <strain evidence="4 5">CBS 72588</strain>
    </source>
</reference>
<feature type="domain" description="CUE" evidence="3">
    <location>
        <begin position="116"/>
        <end position="159"/>
    </location>
</feature>
<dbReference type="InterPro" id="IPR036063">
    <property type="entry name" value="Smr_dom_sf"/>
</dbReference>
<dbReference type="EMBL" id="KN847334">
    <property type="protein sequence ID" value="KIW45670.1"/>
    <property type="molecule type" value="Genomic_DNA"/>
</dbReference>
<dbReference type="GeneID" id="27356116"/>
<evidence type="ECO:0000256" key="1">
    <source>
        <dbReference type="SAM" id="MobiDB-lite"/>
    </source>
</evidence>
<dbReference type="Gene3D" id="3.30.1370.110">
    <property type="match status" value="1"/>
</dbReference>
<dbReference type="PANTHER" id="PTHR46535:SF1">
    <property type="entry name" value="NEDD4-BINDING PROTEIN 2"/>
    <property type="match status" value="1"/>
</dbReference>
<sequence>MDKPTSETEKLHAAYCPPLDDAVFYAIASDYELPQDRDALIQVLETLKGSALEQQTADFDPSGTGGPAYAIRDGTGTSTSNREDTFSNEVTSITTGLSDLRCGTTDNIDRQLDGSTLEQKTTWLLKIFPDIPERELVSILQSHDGALDKATDELLNLSFLKQGPEDSNEDRPVFKSVDAFAEGMQPSRKGRKKKKAKTNDSSRASSVSVSKYEAEYSPVNVWSTMSEDVDFICSRTSLHPQTVRSVYHESGARLSATITALATREGASYDQLDEVDPLLELQMAEFQSEFQQVPKALLYGMLILARKIPSAAHELLEVMATSRADDDITQIRRVAPQYAPLDLKENTPFEQTSSTKGSTWLGPSRPSAAVQNAAATQSFGQATSAWKKSKSNRLYGGAAAYYAEVGRERANAARALQAEEADALVFQQSSSNVLDLHGVSVQDAVRLAGSKTQDWWDGLGDSKYVSGANPARAGFRIVTGVGSHSKNHAPRIGPAVSKMLIREGWKIEIGHGELIVTGKSRK</sequence>
<dbReference type="PROSITE" id="PS50828">
    <property type="entry name" value="SMR"/>
    <property type="match status" value="1"/>
</dbReference>
<protein>
    <recommendedName>
        <fullName evidence="6">Smr domain-containing protein</fullName>
    </recommendedName>
</protein>
<dbReference type="PROSITE" id="PS51140">
    <property type="entry name" value="CUE"/>
    <property type="match status" value="1"/>
</dbReference>
<dbReference type="GO" id="GO:0004519">
    <property type="term" value="F:endonuclease activity"/>
    <property type="evidence" value="ECO:0007669"/>
    <property type="project" value="TreeGrafter"/>
</dbReference>
<dbReference type="OrthoDB" id="443981at2759"/>
<dbReference type="GO" id="GO:0043130">
    <property type="term" value="F:ubiquitin binding"/>
    <property type="evidence" value="ECO:0007669"/>
    <property type="project" value="InterPro"/>
</dbReference>
<dbReference type="InterPro" id="IPR003892">
    <property type="entry name" value="CUE"/>
</dbReference>
<gene>
    <name evidence="4" type="ORF">PV06_04042</name>
</gene>
<evidence type="ECO:0000259" key="3">
    <source>
        <dbReference type="PROSITE" id="PS51140"/>
    </source>
</evidence>
<dbReference type="InterPro" id="IPR052772">
    <property type="entry name" value="Endo/PolyKinase_Domain-Protein"/>
</dbReference>
<dbReference type="AlphaFoldDB" id="A0A0D2DT42"/>
<accession>A0A0D2DT42</accession>
<name>A0A0D2DT42_9EURO</name>
<dbReference type="Pfam" id="PF26286">
    <property type="entry name" value="UBA_10"/>
    <property type="match status" value="1"/>
</dbReference>
<dbReference type="PANTHER" id="PTHR46535">
    <property type="entry name" value="NEDD4-BINDING PROTEIN 2"/>
    <property type="match status" value="1"/>
</dbReference>
<dbReference type="InterPro" id="IPR058864">
    <property type="entry name" value="UBA_10"/>
</dbReference>
<dbReference type="SUPFAM" id="SSF46934">
    <property type="entry name" value="UBA-like"/>
    <property type="match status" value="1"/>
</dbReference>
<keyword evidence="5" id="KW-1185">Reference proteome</keyword>
<dbReference type="InterPro" id="IPR009060">
    <property type="entry name" value="UBA-like_sf"/>
</dbReference>
<dbReference type="VEuPathDB" id="FungiDB:PV06_04042"/>
<dbReference type="InterPro" id="IPR002625">
    <property type="entry name" value="Smr_dom"/>
</dbReference>
<organism evidence="4 5">
    <name type="scientific">Exophiala oligosperma</name>
    <dbReference type="NCBI Taxonomy" id="215243"/>
    <lineage>
        <taxon>Eukaryota</taxon>
        <taxon>Fungi</taxon>
        <taxon>Dikarya</taxon>
        <taxon>Ascomycota</taxon>
        <taxon>Pezizomycotina</taxon>
        <taxon>Eurotiomycetes</taxon>
        <taxon>Chaetothyriomycetidae</taxon>
        <taxon>Chaetothyriales</taxon>
        <taxon>Herpotrichiellaceae</taxon>
        <taxon>Exophiala</taxon>
    </lineage>
</organism>
<feature type="domain" description="Smr" evidence="2">
    <location>
        <begin position="434"/>
        <end position="519"/>
    </location>
</feature>
<dbReference type="SUPFAM" id="SSF160443">
    <property type="entry name" value="SMR domain-like"/>
    <property type="match status" value="1"/>
</dbReference>
<feature type="region of interest" description="Disordered" evidence="1">
    <location>
        <begin position="177"/>
        <end position="204"/>
    </location>
</feature>
<evidence type="ECO:0000313" key="4">
    <source>
        <dbReference type="EMBL" id="KIW45670.1"/>
    </source>
</evidence>
<dbReference type="SMART" id="SM00463">
    <property type="entry name" value="SMR"/>
    <property type="match status" value="1"/>
</dbReference>
<feature type="region of interest" description="Disordered" evidence="1">
    <location>
        <begin position="54"/>
        <end position="84"/>
    </location>
</feature>
<dbReference type="CDD" id="cd14279">
    <property type="entry name" value="CUE"/>
    <property type="match status" value="1"/>
</dbReference>
<dbReference type="GO" id="GO:0005634">
    <property type="term" value="C:nucleus"/>
    <property type="evidence" value="ECO:0007669"/>
    <property type="project" value="TreeGrafter"/>
</dbReference>
<dbReference type="Pfam" id="PF02845">
    <property type="entry name" value="CUE"/>
    <property type="match status" value="1"/>
</dbReference>
<dbReference type="RefSeq" id="XP_016265886.1">
    <property type="nucleotide sequence ID" value="XM_016404881.1"/>
</dbReference>